<dbReference type="SUPFAM" id="SSF47862">
    <property type="entry name" value="Saposin"/>
    <property type="match status" value="2"/>
</dbReference>
<dbReference type="PANTHER" id="PTHR11480:SF3">
    <property type="entry name" value="BCDNA.GH08312"/>
    <property type="match status" value="1"/>
</dbReference>
<keyword evidence="4" id="KW-0677">Repeat</keyword>
<dbReference type="InterPro" id="IPR011001">
    <property type="entry name" value="Saposin-like"/>
</dbReference>
<evidence type="ECO:0000256" key="4">
    <source>
        <dbReference type="ARBA" id="ARBA00022737"/>
    </source>
</evidence>
<keyword evidence="6" id="KW-0865">Zymogen</keyword>
<evidence type="ECO:0000256" key="11">
    <source>
        <dbReference type="ARBA" id="ARBA00041785"/>
    </source>
</evidence>
<evidence type="ECO:0000313" key="14">
    <source>
        <dbReference type="Proteomes" id="UP000317650"/>
    </source>
</evidence>
<keyword evidence="2" id="KW-0964">Secreted</keyword>
<keyword evidence="8" id="KW-0325">Glycoprotein</keyword>
<reference evidence="13 14" key="1">
    <citation type="journal article" date="2019" name="Nat. Plants">
        <title>Genome sequencing of Musa balbisiana reveals subgenome evolution and function divergence in polyploid bananas.</title>
        <authorList>
            <person name="Yao X."/>
        </authorList>
    </citation>
    <scope>NUCLEOTIDE SEQUENCE [LARGE SCALE GENOMIC DNA]</scope>
    <source>
        <strain evidence="14">cv. DH-PKW</strain>
        <tissue evidence="13">Leaves</tissue>
    </source>
</reference>
<keyword evidence="7" id="KW-1015">Disulfide bond</keyword>
<dbReference type="Gene3D" id="1.10.225.10">
    <property type="entry name" value="Saposin-like"/>
    <property type="match status" value="2"/>
</dbReference>
<evidence type="ECO:0000256" key="10">
    <source>
        <dbReference type="ARBA" id="ARBA00041094"/>
    </source>
</evidence>
<dbReference type="InterPro" id="IPR008139">
    <property type="entry name" value="SaposinB_dom"/>
</dbReference>
<dbReference type="AlphaFoldDB" id="A0A4S8J5S0"/>
<keyword evidence="14" id="KW-1185">Reference proteome</keyword>
<feature type="domain" description="Saposin B-type" evidence="12">
    <location>
        <begin position="257"/>
        <end position="337"/>
    </location>
</feature>
<dbReference type="PANTHER" id="PTHR11480">
    <property type="entry name" value="SAPOSIN-RELATED"/>
    <property type="match status" value="1"/>
</dbReference>
<keyword evidence="5" id="KW-0378">Hydrolase</keyword>
<gene>
    <name evidence="13" type="ORF">C4D60_Mb11t17470</name>
</gene>
<evidence type="ECO:0000256" key="5">
    <source>
        <dbReference type="ARBA" id="ARBA00022750"/>
    </source>
</evidence>
<evidence type="ECO:0000256" key="2">
    <source>
        <dbReference type="ARBA" id="ARBA00022525"/>
    </source>
</evidence>
<proteinExistence type="predicted"/>
<dbReference type="InterPro" id="IPR051428">
    <property type="entry name" value="Sphingo_Act-Surfact_Prot"/>
</dbReference>
<evidence type="ECO:0000313" key="13">
    <source>
        <dbReference type="EMBL" id="THU56459.1"/>
    </source>
</evidence>
<protein>
    <recommendedName>
        <fullName evidence="10">Pulmonary surfactant-associated protein B</fullName>
    </recommendedName>
    <alternativeName>
        <fullName evidence="11">Pulmonary surfactant-associated proteolipid SPL(Phe)</fullName>
    </alternativeName>
</protein>
<evidence type="ECO:0000256" key="3">
    <source>
        <dbReference type="ARBA" id="ARBA00022729"/>
    </source>
</evidence>
<dbReference type="Proteomes" id="UP000317650">
    <property type="component" value="Chromosome 11"/>
</dbReference>
<evidence type="ECO:0000256" key="7">
    <source>
        <dbReference type="ARBA" id="ARBA00023157"/>
    </source>
</evidence>
<evidence type="ECO:0000256" key="8">
    <source>
        <dbReference type="ARBA" id="ARBA00023180"/>
    </source>
</evidence>
<organism evidence="13 14">
    <name type="scientific">Musa balbisiana</name>
    <name type="common">Banana</name>
    <dbReference type="NCBI Taxonomy" id="52838"/>
    <lineage>
        <taxon>Eukaryota</taxon>
        <taxon>Viridiplantae</taxon>
        <taxon>Streptophyta</taxon>
        <taxon>Embryophyta</taxon>
        <taxon>Tracheophyta</taxon>
        <taxon>Spermatophyta</taxon>
        <taxon>Magnoliopsida</taxon>
        <taxon>Liliopsida</taxon>
        <taxon>Zingiberales</taxon>
        <taxon>Musaceae</taxon>
        <taxon>Musa</taxon>
    </lineage>
</organism>
<evidence type="ECO:0000256" key="6">
    <source>
        <dbReference type="ARBA" id="ARBA00023145"/>
    </source>
</evidence>
<evidence type="ECO:0000259" key="12">
    <source>
        <dbReference type="PROSITE" id="PS50015"/>
    </source>
</evidence>
<comment type="caution">
    <text evidence="13">The sequence shown here is derived from an EMBL/GenBank/DDBJ whole genome shotgun (WGS) entry which is preliminary data.</text>
</comment>
<dbReference type="GO" id="GO:0006629">
    <property type="term" value="P:lipid metabolic process"/>
    <property type="evidence" value="ECO:0007669"/>
    <property type="project" value="InterPro"/>
</dbReference>
<dbReference type="EMBL" id="PYDT01000007">
    <property type="protein sequence ID" value="THU56459.1"/>
    <property type="molecule type" value="Genomic_DNA"/>
</dbReference>
<sequence>MAVVAQAEWMTEFCGGSRHQGIQAGHRSLLGAFSRTRESHPRGWNTCIHVGSPTVASNSRPLAAQANTASISVCRISRIHSLGPPRPWISSHPVLIKNPTRRGKKWSVERRDRNPLEEARSFNWADGFERGVLPSYAYYYLGKYRCKKLTTEIGTGTRQSQSKISKAIKGNDQLCTLCENFTAQATQYIGENKTQTELLETLHQACSEMKPFEEQCILLVDFYASLFFAEISKIHPEEFCKKFDLCEEMDSINLRTSDDSCSLCHDVVAKVFIKLKDPDTQFEVIKMLLKECNEVENYVKECKKLVLQYGPLILVNGEKFLENTDVCTAIHACKTSKVELISTVLVAEY</sequence>
<dbReference type="SMART" id="SM00741">
    <property type="entry name" value="SapB"/>
    <property type="match status" value="2"/>
</dbReference>
<dbReference type="PROSITE" id="PS50015">
    <property type="entry name" value="SAP_B"/>
    <property type="match status" value="2"/>
</dbReference>
<comment type="subcellular location">
    <subcellularLocation>
        <location evidence="1">Secreted</location>
        <location evidence="1">Extracellular space</location>
    </subcellularLocation>
</comment>
<evidence type="ECO:0000256" key="1">
    <source>
        <dbReference type="ARBA" id="ARBA00004239"/>
    </source>
</evidence>
<accession>A0A4S8J5S0</accession>
<evidence type="ECO:0000256" key="9">
    <source>
        <dbReference type="ARBA" id="ARBA00037221"/>
    </source>
</evidence>
<dbReference type="FunFam" id="1.10.225.10:FF:000008">
    <property type="entry name" value="Pulmonary surfactant-associated protein B"/>
    <property type="match status" value="1"/>
</dbReference>
<comment type="function">
    <text evidence="9">Pulmonary surfactant-associated proteins promote alveolar stability by lowering the surface tension at the air-liquid interface in the peripheral air spaces. SP-B increases the collapse pressure of palmitic acid to nearly 70 millinewtons per meter.</text>
</comment>
<keyword evidence="3" id="KW-0732">Signal</keyword>
<keyword evidence="5" id="KW-0064">Aspartyl protease</keyword>
<dbReference type="InterPro" id="IPR007856">
    <property type="entry name" value="SapB_1"/>
</dbReference>
<feature type="domain" description="Saposin B-type" evidence="12">
    <location>
        <begin position="171"/>
        <end position="250"/>
    </location>
</feature>
<dbReference type="InterPro" id="IPR008138">
    <property type="entry name" value="SapB_2"/>
</dbReference>
<dbReference type="Pfam" id="PF05184">
    <property type="entry name" value="SapB_1"/>
    <property type="match status" value="2"/>
</dbReference>
<dbReference type="STRING" id="52838.A0A4S8J5S0"/>
<dbReference type="GO" id="GO:0005576">
    <property type="term" value="C:extracellular region"/>
    <property type="evidence" value="ECO:0007669"/>
    <property type="project" value="UniProtKB-SubCell"/>
</dbReference>
<dbReference type="Pfam" id="PF03489">
    <property type="entry name" value="SapB_2"/>
    <property type="match status" value="1"/>
</dbReference>
<keyword evidence="5" id="KW-0645">Protease</keyword>
<dbReference type="GO" id="GO:0004190">
    <property type="term" value="F:aspartic-type endopeptidase activity"/>
    <property type="evidence" value="ECO:0007669"/>
    <property type="project" value="UniProtKB-KW"/>
</dbReference>
<name>A0A4S8J5S0_MUSBA</name>